<protein>
    <recommendedName>
        <fullName evidence="4">Meiotic recombination protein DMC1</fullName>
    </recommendedName>
</protein>
<keyword evidence="3" id="KW-1185">Reference proteome</keyword>
<feature type="region of interest" description="Disordered" evidence="1">
    <location>
        <begin position="1"/>
        <end position="53"/>
    </location>
</feature>
<dbReference type="AlphaFoldDB" id="A0A0F8BQU8"/>
<proteinExistence type="predicted"/>
<feature type="compositionally biased region" description="Basic and acidic residues" evidence="1">
    <location>
        <begin position="234"/>
        <end position="244"/>
    </location>
</feature>
<comment type="caution">
    <text evidence="2">The sequence shown here is derived from an EMBL/GenBank/DDBJ whole genome shotgun (WGS) entry which is preliminary data.</text>
</comment>
<gene>
    <name evidence="2" type="ORF">CFO_g2702</name>
</gene>
<dbReference type="OrthoDB" id="5420410at2759"/>
<dbReference type="InterPro" id="IPR031349">
    <property type="entry name" value="Tfb6"/>
</dbReference>
<evidence type="ECO:0008006" key="4">
    <source>
        <dbReference type="Google" id="ProtNLM"/>
    </source>
</evidence>
<reference evidence="2 3" key="1">
    <citation type="submission" date="2015-04" db="EMBL/GenBank/DDBJ databases">
        <title>Genome sequence of Ceratocystis platani, a major pathogen of plane trees.</title>
        <authorList>
            <person name="Belbahri L."/>
        </authorList>
    </citation>
    <scope>NUCLEOTIDE SEQUENCE [LARGE SCALE GENOMIC DNA]</scope>
    <source>
        <strain evidence="2 3">CFO</strain>
    </source>
</reference>
<dbReference type="PANTHER" id="PTHR37781:SF1">
    <property type="entry name" value="ADR380WP"/>
    <property type="match status" value="1"/>
</dbReference>
<evidence type="ECO:0000313" key="2">
    <source>
        <dbReference type="EMBL" id="KKF94923.1"/>
    </source>
</evidence>
<dbReference type="PANTHER" id="PTHR37781">
    <property type="entry name" value="TFIIH COMPLEX SUBUNIT"/>
    <property type="match status" value="1"/>
</dbReference>
<dbReference type="Pfam" id="PF17110">
    <property type="entry name" value="TFB6"/>
    <property type="match status" value="1"/>
</dbReference>
<organism evidence="2 3">
    <name type="scientific">Ceratocystis fimbriata f. sp. platani</name>
    <dbReference type="NCBI Taxonomy" id="88771"/>
    <lineage>
        <taxon>Eukaryota</taxon>
        <taxon>Fungi</taxon>
        <taxon>Dikarya</taxon>
        <taxon>Ascomycota</taxon>
        <taxon>Pezizomycotina</taxon>
        <taxon>Sordariomycetes</taxon>
        <taxon>Hypocreomycetidae</taxon>
        <taxon>Microascales</taxon>
        <taxon>Ceratocystidaceae</taxon>
        <taxon>Ceratocystis</taxon>
    </lineage>
</organism>
<dbReference type="EMBL" id="LBBL01000128">
    <property type="protein sequence ID" value="KKF94923.1"/>
    <property type="molecule type" value="Genomic_DNA"/>
</dbReference>
<accession>A0A0F8BQU8</accession>
<evidence type="ECO:0000313" key="3">
    <source>
        <dbReference type="Proteomes" id="UP000034841"/>
    </source>
</evidence>
<evidence type="ECO:0000256" key="1">
    <source>
        <dbReference type="SAM" id="MobiDB-lite"/>
    </source>
</evidence>
<dbReference type="Proteomes" id="UP000034841">
    <property type="component" value="Unassembled WGS sequence"/>
</dbReference>
<dbReference type="GO" id="GO:0005675">
    <property type="term" value="C:transcription factor TFIIH holo complex"/>
    <property type="evidence" value="ECO:0007669"/>
    <property type="project" value="TreeGrafter"/>
</dbReference>
<sequence length="326" mass="36351">MPHMTDSPQREAYDRDTAMTDIHPPPLGTGPSSPHPSQTPADEIHHHNTPLPTEFPVLQGLPAQRHQPLREGFQQASFARRFVDACLVNIQQRNLRRLIDLLGTTTPQTNPQIAYTSFAQVCEDVDQIVNFLWYTGSPFLQIPYMFELIVEFVELAYAMDPAPIPTLIVLRKFDHIFASLARQKDVVTDEAVVGVDSYSMTQTDIVRLQAIVSDVRARMWEKLDKTAAAEKALKDGDETGGRDSDDYDDCEDDDDNDDDDLECSFGDRFTEAADEPLPGATDEQASTSVDGSDWRPPRTTTELGVAVAQVFEQTLIVVNEKLGDSI</sequence>
<feature type="region of interest" description="Disordered" evidence="1">
    <location>
        <begin position="234"/>
        <end position="300"/>
    </location>
</feature>
<name>A0A0F8BQU8_CERFI</name>
<feature type="compositionally biased region" description="Basic and acidic residues" evidence="1">
    <location>
        <begin position="8"/>
        <end position="18"/>
    </location>
</feature>
<feature type="compositionally biased region" description="Acidic residues" evidence="1">
    <location>
        <begin position="245"/>
        <end position="262"/>
    </location>
</feature>
<feature type="compositionally biased region" description="Polar residues" evidence="1">
    <location>
        <begin position="30"/>
        <end position="40"/>
    </location>
</feature>